<dbReference type="EMBL" id="SNRW01021325">
    <property type="protein sequence ID" value="KAA6364698.1"/>
    <property type="molecule type" value="Genomic_DNA"/>
</dbReference>
<protein>
    <submittedName>
        <fullName evidence="1">Uncharacterized protein</fullName>
    </submittedName>
</protein>
<dbReference type="OrthoDB" id="3863715at2759"/>
<evidence type="ECO:0000313" key="1">
    <source>
        <dbReference type="EMBL" id="KAA6364698.1"/>
    </source>
</evidence>
<dbReference type="AlphaFoldDB" id="A0A5J4U339"/>
<accession>A0A5J4U339</accession>
<comment type="caution">
    <text evidence="1">The sequence shown here is derived from an EMBL/GenBank/DDBJ whole genome shotgun (WGS) entry which is preliminary data.</text>
</comment>
<proteinExistence type="predicted"/>
<reference evidence="1 2" key="1">
    <citation type="submission" date="2019-03" db="EMBL/GenBank/DDBJ databases">
        <title>Single cell metagenomics reveals metabolic interactions within the superorganism composed of flagellate Streblomastix strix and complex community of Bacteroidetes bacteria on its surface.</title>
        <authorList>
            <person name="Treitli S.C."/>
            <person name="Kolisko M."/>
            <person name="Husnik F."/>
            <person name="Keeling P."/>
            <person name="Hampl V."/>
        </authorList>
    </citation>
    <scope>NUCLEOTIDE SEQUENCE [LARGE SCALE GENOMIC DNA]</scope>
    <source>
        <strain evidence="1">ST1C</strain>
    </source>
</reference>
<feature type="non-terminal residue" evidence="1">
    <location>
        <position position="57"/>
    </location>
</feature>
<name>A0A5J4U339_9EUKA</name>
<dbReference type="Proteomes" id="UP000324800">
    <property type="component" value="Unassembled WGS sequence"/>
</dbReference>
<gene>
    <name evidence="1" type="ORF">EZS28_039774</name>
</gene>
<evidence type="ECO:0000313" key="2">
    <source>
        <dbReference type="Proteomes" id="UP000324800"/>
    </source>
</evidence>
<sequence length="57" mass="7053">MKFRGTQEEAKEYKTILEQVLKENIVIPIKKEQIKWYNPTFMIKIQLRKPDRNRARY</sequence>
<organism evidence="1 2">
    <name type="scientific">Streblomastix strix</name>
    <dbReference type="NCBI Taxonomy" id="222440"/>
    <lineage>
        <taxon>Eukaryota</taxon>
        <taxon>Metamonada</taxon>
        <taxon>Preaxostyla</taxon>
        <taxon>Oxymonadida</taxon>
        <taxon>Streblomastigidae</taxon>
        <taxon>Streblomastix</taxon>
    </lineage>
</organism>